<comment type="caution">
    <text evidence="1">The sequence shown here is derived from an EMBL/GenBank/DDBJ whole genome shotgun (WGS) entry which is preliminary data.</text>
</comment>
<evidence type="ECO:0000313" key="1">
    <source>
        <dbReference type="EMBL" id="KAH3841089.1"/>
    </source>
</evidence>
<sequence>MSTNPRKSWDLEGFRSHRGEFIFGKESWMTQQSDGAIGSKRRWSSSIETA</sequence>
<keyword evidence="2" id="KW-1185">Reference proteome</keyword>
<accession>A0A9D4KKB8</accession>
<dbReference type="Proteomes" id="UP000828390">
    <property type="component" value="Unassembled WGS sequence"/>
</dbReference>
<reference evidence="1" key="2">
    <citation type="submission" date="2020-11" db="EMBL/GenBank/DDBJ databases">
        <authorList>
            <person name="McCartney M.A."/>
            <person name="Auch B."/>
            <person name="Kono T."/>
            <person name="Mallez S."/>
            <person name="Becker A."/>
            <person name="Gohl D.M."/>
            <person name="Silverstein K.A.T."/>
            <person name="Koren S."/>
            <person name="Bechman K.B."/>
            <person name="Herman A."/>
            <person name="Abrahante J.E."/>
            <person name="Garbe J."/>
        </authorList>
    </citation>
    <scope>NUCLEOTIDE SEQUENCE</scope>
    <source>
        <strain evidence="1">Duluth1</strain>
        <tissue evidence="1">Whole animal</tissue>
    </source>
</reference>
<reference evidence="1" key="1">
    <citation type="journal article" date="2019" name="bioRxiv">
        <title>The Genome of the Zebra Mussel, Dreissena polymorpha: A Resource for Invasive Species Research.</title>
        <authorList>
            <person name="McCartney M.A."/>
            <person name="Auch B."/>
            <person name="Kono T."/>
            <person name="Mallez S."/>
            <person name="Zhang Y."/>
            <person name="Obille A."/>
            <person name="Becker A."/>
            <person name="Abrahante J.E."/>
            <person name="Garbe J."/>
            <person name="Badalamenti J.P."/>
            <person name="Herman A."/>
            <person name="Mangelson H."/>
            <person name="Liachko I."/>
            <person name="Sullivan S."/>
            <person name="Sone E.D."/>
            <person name="Koren S."/>
            <person name="Silverstein K.A.T."/>
            <person name="Beckman K.B."/>
            <person name="Gohl D.M."/>
        </authorList>
    </citation>
    <scope>NUCLEOTIDE SEQUENCE</scope>
    <source>
        <strain evidence="1">Duluth1</strain>
        <tissue evidence="1">Whole animal</tissue>
    </source>
</reference>
<dbReference type="AlphaFoldDB" id="A0A9D4KKB8"/>
<dbReference type="EMBL" id="JAIWYP010000004">
    <property type="protein sequence ID" value="KAH3841089.1"/>
    <property type="molecule type" value="Genomic_DNA"/>
</dbReference>
<evidence type="ECO:0000313" key="2">
    <source>
        <dbReference type="Proteomes" id="UP000828390"/>
    </source>
</evidence>
<protein>
    <submittedName>
        <fullName evidence="1">Uncharacterized protein</fullName>
    </submittedName>
</protein>
<organism evidence="1 2">
    <name type="scientific">Dreissena polymorpha</name>
    <name type="common">Zebra mussel</name>
    <name type="synonym">Mytilus polymorpha</name>
    <dbReference type="NCBI Taxonomy" id="45954"/>
    <lineage>
        <taxon>Eukaryota</taxon>
        <taxon>Metazoa</taxon>
        <taxon>Spiralia</taxon>
        <taxon>Lophotrochozoa</taxon>
        <taxon>Mollusca</taxon>
        <taxon>Bivalvia</taxon>
        <taxon>Autobranchia</taxon>
        <taxon>Heteroconchia</taxon>
        <taxon>Euheterodonta</taxon>
        <taxon>Imparidentia</taxon>
        <taxon>Neoheterodontei</taxon>
        <taxon>Myida</taxon>
        <taxon>Dreissenoidea</taxon>
        <taxon>Dreissenidae</taxon>
        <taxon>Dreissena</taxon>
    </lineage>
</organism>
<name>A0A9D4KKB8_DREPO</name>
<gene>
    <name evidence="1" type="ORF">DPMN_114546</name>
</gene>
<proteinExistence type="predicted"/>